<dbReference type="NCBIfam" id="TIGR00589">
    <property type="entry name" value="ogt"/>
    <property type="match status" value="1"/>
</dbReference>
<evidence type="ECO:0000259" key="11">
    <source>
        <dbReference type="Pfam" id="PF02870"/>
    </source>
</evidence>
<comment type="miscellaneous">
    <text evidence="9">This enzyme catalyzes only one turnover and therefore is not strictly catalytic. According to one definition, an enzyme is a biocatalyst that acts repeatedly and over many reaction cycles.</text>
</comment>
<organism evidence="12 13">
    <name type="scientific">Romboutsia weinsteinii</name>
    <dbReference type="NCBI Taxonomy" id="2020949"/>
    <lineage>
        <taxon>Bacteria</taxon>
        <taxon>Bacillati</taxon>
        <taxon>Bacillota</taxon>
        <taxon>Clostridia</taxon>
        <taxon>Peptostreptococcales</taxon>
        <taxon>Peptostreptococcaceae</taxon>
        <taxon>Romboutsia</taxon>
    </lineage>
</organism>
<dbReference type="Gene3D" id="3.30.160.70">
    <property type="entry name" value="Methylated DNA-protein cysteine methyltransferase domain"/>
    <property type="match status" value="1"/>
</dbReference>
<feature type="domain" description="Methylguanine DNA methyltransferase ribonuclease-like" evidence="11">
    <location>
        <begin position="6"/>
        <end position="69"/>
    </location>
</feature>
<dbReference type="InterPro" id="IPR036388">
    <property type="entry name" value="WH-like_DNA-bd_sf"/>
</dbReference>
<dbReference type="EC" id="2.1.1.63" evidence="9"/>
<dbReference type="InterPro" id="IPR036217">
    <property type="entry name" value="MethylDNA_cys_MeTrfase_DNAb"/>
</dbReference>
<reference evidence="12 13" key="1">
    <citation type="journal article" date="2017" name="Genome Announc.">
        <title>Draft Genome Sequence of Romboutsia weinsteinii sp. nov. Strain CCRI-19649(T) Isolated from Surface Water.</title>
        <authorList>
            <person name="Maheux A.F."/>
            <person name="Boudreau D.K."/>
            <person name="Berube E."/>
            <person name="Boissinot M."/>
            <person name="Cantin P."/>
            <person name="Raymond F."/>
            <person name="Corbeil J."/>
            <person name="Omar R.F."/>
            <person name="Bergeron M.G."/>
        </authorList>
    </citation>
    <scope>NUCLEOTIDE SEQUENCE [LARGE SCALE GENOMIC DNA]</scope>
    <source>
        <strain evidence="12 13">CCRI-19649</strain>
    </source>
</reference>
<dbReference type="HAMAP" id="MF_00772">
    <property type="entry name" value="OGT"/>
    <property type="match status" value="1"/>
</dbReference>
<evidence type="ECO:0000256" key="3">
    <source>
        <dbReference type="ARBA" id="ARBA00022490"/>
    </source>
</evidence>
<evidence type="ECO:0000256" key="9">
    <source>
        <dbReference type="HAMAP-Rule" id="MF_00772"/>
    </source>
</evidence>
<dbReference type="GO" id="GO:0006307">
    <property type="term" value="P:DNA alkylation repair"/>
    <property type="evidence" value="ECO:0007669"/>
    <property type="project" value="UniProtKB-UniRule"/>
</dbReference>
<evidence type="ECO:0000256" key="8">
    <source>
        <dbReference type="ARBA" id="ARBA00049348"/>
    </source>
</evidence>
<dbReference type="GO" id="GO:0003908">
    <property type="term" value="F:methylated-DNA-[protein]-cysteine S-methyltransferase activity"/>
    <property type="evidence" value="ECO:0007669"/>
    <property type="project" value="UniProtKB-UniRule"/>
</dbReference>
<dbReference type="Pfam" id="PF01035">
    <property type="entry name" value="DNA_binding_1"/>
    <property type="match status" value="1"/>
</dbReference>
<evidence type="ECO:0000256" key="4">
    <source>
        <dbReference type="ARBA" id="ARBA00022603"/>
    </source>
</evidence>
<dbReference type="Proteomes" id="UP000215694">
    <property type="component" value="Unassembled WGS sequence"/>
</dbReference>
<comment type="subcellular location">
    <subcellularLocation>
        <location evidence="9">Cytoplasm</location>
    </subcellularLocation>
</comment>
<dbReference type="InterPro" id="IPR023546">
    <property type="entry name" value="MGMT"/>
</dbReference>
<keyword evidence="4 9" id="KW-0489">Methyltransferase</keyword>
<comment type="catalytic activity">
    <reaction evidence="1 9">
        <text>a 4-O-methyl-thymidine in DNA + L-cysteinyl-[protein] = a thymidine in DNA + S-methyl-L-cysteinyl-[protein]</text>
        <dbReference type="Rhea" id="RHEA:53428"/>
        <dbReference type="Rhea" id="RHEA-COMP:10131"/>
        <dbReference type="Rhea" id="RHEA-COMP:10132"/>
        <dbReference type="Rhea" id="RHEA-COMP:13555"/>
        <dbReference type="Rhea" id="RHEA-COMP:13556"/>
        <dbReference type="ChEBI" id="CHEBI:29950"/>
        <dbReference type="ChEBI" id="CHEBI:82612"/>
        <dbReference type="ChEBI" id="CHEBI:137386"/>
        <dbReference type="ChEBI" id="CHEBI:137387"/>
        <dbReference type="EC" id="2.1.1.63"/>
    </reaction>
</comment>
<keyword evidence="3 9" id="KW-0963">Cytoplasm</keyword>
<dbReference type="CDD" id="cd06445">
    <property type="entry name" value="ATase"/>
    <property type="match status" value="1"/>
</dbReference>
<comment type="catalytic activity">
    <reaction evidence="8 9">
        <text>a 6-O-methyl-2'-deoxyguanosine in DNA + L-cysteinyl-[protein] = S-methyl-L-cysteinyl-[protein] + a 2'-deoxyguanosine in DNA</text>
        <dbReference type="Rhea" id="RHEA:24000"/>
        <dbReference type="Rhea" id="RHEA-COMP:10131"/>
        <dbReference type="Rhea" id="RHEA-COMP:10132"/>
        <dbReference type="Rhea" id="RHEA-COMP:11367"/>
        <dbReference type="Rhea" id="RHEA-COMP:11368"/>
        <dbReference type="ChEBI" id="CHEBI:29950"/>
        <dbReference type="ChEBI" id="CHEBI:82612"/>
        <dbReference type="ChEBI" id="CHEBI:85445"/>
        <dbReference type="ChEBI" id="CHEBI:85448"/>
        <dbReference type="EC" id="2.1.1.63"/>
    </reaction>
</comment>
<gene>
    <name evidence="12" type="ORF">CHL78_001515</name>
</gene>
<dbReference type="InterPro" id="IPR036631">
    <property type="entry name" value="MGMT_N_sf"/>
</dbReference>
<comment type="caution">
    <text evidence="12">The sequence shown here is derived from an EMBL/GenBank/DDBJ whole genome shotgun (WGS) entry which is preliminary data.</text>
</comment>
<evidence type="ECO:0000313" key="12">
    <source>
        <dbReference type="EMBL" id="RDY29404.1"/>
    </source>
</evidence>
<evidence type="ECO:0000256" key="7">
    <source>
        <dbReference type="ARBA" id="ARBA00023204"/>
    </source>
</evidence>
<evidence type="ECO:0000256" key="2">
    <source>
        <dbReference type="ARBA" id="ARBA00008711"/>
    </source>
</evidence>
<comment type="function">
    <text evidence="9">Involved in the cellular defense against the biological effects of O6-methylguanine (O6-MeG) and O4-methylthymine (O4-MeT) in DNA. Repairs the methylated nucleobase in DNA by stoichiometrically transferring the methyl group to a cysteine residue in the enzyme. This is a suicide reaction: the enzyme is irreversibly inactivated.</text>
</comment>
<dbReference type="InterPro" id="IPR008332">
    <property type="entry name" value="MethylG_MeTrfase_N"/>
</dbReference>
<evidence type="ECO:0000259" key="10">
    <source>
        <dbReference type="Pfam" id="PF01035"/>
    </source>
</evidence>
<accession>A0A371J9I5</accession>
<dbReference type="SUPFAM" id="SSF46767">
    <property type="entry name" value="Methylated DNA-protein cysteine methyltransferase, C-terminal domain"/>
    <property type="match status" value="1"/>
</dbReference>
<name>A0A371J9I5_9FIRM</name>
<proteinExistence type="inferred from homology"/>
<keyword evidence="13" id="KW-1185">Reference proteome</keyword>
<dbReference type="SUPFAM" id="SSF53155">
    <property type="entry name" value="Methylated DNA-protein cysteine methyltransferase domain"/>
    <property type="match status" value="1"/>
</dbReference>
<evidence type="ECO:0000256" key="1">
    <source>
        <dbReference type="ARBA" id="ARBA00001286"/>
    </source>
</evidence>
<dbReference type="EMBL" id="NOJY02000002">
    <property type="protein sequence ID" value="RDY29404.1"/>
    <property type="molecule type" value="Genomic_DNA"/>
</dbReference>
<feature type="active site" description="Nucleophile; methyl group acceptor" evidence="9">
    <location>
        <position position="124"/>
    </location>
</feature>
<evidence type="ECO:0000256" key="5">
    <source>
        <dbReference type="ARBA" id="ARBA00022679"/>
    </source>
</evidence>
<dbReference type="PANTHER" id="PTHR10815">
    <property type="entry name" value="METHYLATED-DNA--PROTEIN-CYSTEINE METHYLTRANSFERASE"/>
    <property type="match status" value="1"/>
</dbReference>
<dbReference type="GO" id="GO:0032259">
    <property type="term" value="P:methylation"/>
    <property type="evidence" value="ECO:0007669"/>
    <property type="project" value="UniProtKB-KW"/>
</dbReference>
<evidence type="ECO:0000256" key="6">
    <source>
        <dbReference type="ARBA" id="ARBA00022763"/>
    </source>
</evidence>
<dbReference type="PROSITE" id="PS00374">
    <property type="entry name" value="MGMT"/>
    <property type="match status" value="1"/>
</dbReference>
<protein>
    <recommendedName>
        <fullName evidence="9">Methylated-DNA--protein-cysteine methyltransferase</fullName>
        <ecNumber evidence="9">2.1.1.63</ecNumber>
    </recommendedName>
    <alternativeName>
        <fullName evidence="9">6-O-methylguanine-DNA methyltransferase</fullName>
        <shortName evidence="9">MGMT</shortName>
    </alternativeName>
    <alternativeName>
        <fullName evidence="9">O-6-methylguanine-DNA-alkyltransferase</fullName>
    </alternativeName>
</protein>
<keyword evidence="7 9" id="KW-0234">DNA repair</keyword>
<dbReference type="Gene3D" id="1.10.10.10">
    <property type="entry name" value="Winged helix-like DNA-binding domain superfamily/Winged helix DNA-binding domain"/>
    <property type="match status" value="1"/>
</dbReference>
<dbReference type="OrthoDB" id="9802228at2"/>
<dbReference type="FunFam" id="1.10.10.10:FF:000214">
    <property type="entry name" value="Methylated-DNA--protein-cysteine methyltransferase"/>
    <property type="match status" value="1"/>
</dbReference>
<dbReference type="InterPro" id="IPR014048">
    <property type="entry name" value="MethylDNA_cys_MeTrfase_DNA-bd"/>
</dbReference>
<dbReference type="GO" id="GO:0005737">
    <property type="term" value="C:cytoplasm"/>
    <property type="evidence" value="ECO:0007669"/>
    <property type="project" value="UniProtKB-SubCell"/>
</dbReference>
<dbReference type="AlphaFoldDB" id="A0A371J9I5"/>
<keyword evidence="6 9" id="KW-0227">DNA damage</keyword>
<evidence type="ECO:0000313" key="13">
    <source>
        <dbReference type="Proteomes" id="UP000215694"/>
    </source>
</evidence>
<comment type="similarity">
    <text evidence="2 9">Belongs to the MGMT family.</text>
</comment>
<feature type="domain" description="Methylated-DNA-[protein]-cysteine S-methyltransferase DNA binding" evidence="10">
    <location>
        <begin position="73"/>
        <end position="152"/>
    </location>
</feature>
<dbReference type="RefSeq" id="WP_094365992.1">
    <property type="nucleotide sequence ID" value="NZ_NOJY02000002.1"/>
</dbReference>
<sequence>MKNIFYYDTEIGRIGIAEDGQGITNLYLENKLSSEGMTIKETDLIKEAARQLEDYLSGKIEVFDIPLSLKGTEFQKKVWEELKKIPYGKTYSYKELAEKIGKPTAARAVGMANNKNPILIIIPCHRIIGKDGSLVGYAAGLDIKERLLEIEKPNTKNNLTS</sequence>
<dbReference type="Pfam" id="PF02870">
    <property type="entry name" value="Methyltransf_1N"/>
    <property type="match status" value="1"/>
</dbReference>
<dbReference type="InterPro" id="IPR001497">
    <property type="entry name" value="MethylDNA_cys_MeTrfase_AS"/>
</dbReference>
<keyword evidence="5 9" id="KW-0808">Transferase</keyword>
<dbReference type="PANTHER" id="PTHR10815:SF5">
    <property type="entry name" value="METHYLATED-DNA--PROTEIN-CYSTEINE METHYLTRANSFERASE"/>
    <property type="match status" value="1"/>
</dbReference>